<feature type="domain" description="Amidase" evidence="3">
    <location>
        <begin position="30"/>
        <end position="425"/>
    </location>
</feature>
<dbReference type="InterPro" id="IPR023631">
    <property type="entry name" value="Amidase_dom"/>
</dbReference>
<keyword evidence="4" id="KW-0808">Transferase</keyword>
<accession>A0A7X0IU48</accession>
<gene>
    <name evidence="4" type="ORF">GGD46_004198</name>
</gene>
<reference evidence="4 5" key="1">
    <citation type="submission" date="2020-08" db="EMBL/GenBank/DDBJ databases">
        <title>Genomic Encyclopedia of Type Strains, Phase IV (KMG-V): Genome sequencing to study the core and pangenomes of soil and plant-associated prokaryotes.</title>
        <authorList>
            <person name="Whitman W."/>
        </authorList>
    </citation>
    <scope>NUCLEOTIDE SEQUENCE [LARGE SCALE GENOMIC DNA]</scope>
    <source>
        <strain evidence="4 5">SEMIA 4060</strain>
    </source>
</reference>
<evidence type="ECO:0000256" key="1">
    <source>
        <dbReference type="ARBA" id="ARBA00003871"/>
    </source>
</evidence>
<dbReference type="InterPro" id="IPR036928">
    <property type="entry name" value="AS_sf"/>
</dbReference>
<sequence>MIDDQNATTTSRSRLERILALLEDRSSSEHTFLKVYHKEARAAADASDRRRHSNALLGPLDGTIISIKDIFDVAGEPTLAGSVIRRDAQPAQMDALVVQRLRRAGAIILGKTNLDEFCFTTTGVNPHYGTAANACNPELIPGGSSSGAAVSVAEGTSDIAIGSDTGGSVRIPAALNGVVGFKPTARRIPSDGAFPLSPSLDSIGPIARSVAECAYADAIMAGEIANAVTALPLEGIRVGVPKGYLLSDVHGEIAAALENALDLLRKNGALVSEFDIDDVLERMRAATSEASIASVEAAEIHADWLQAGIGPVNPRVSEPLRRRLNFPAWAYLRMMRTRSELIAEMDHRLTCVDALVMPTAPIFAPRIDHIIADIAFAEQTEALLLRNTQIANQFDLTAISIPLPQLSLPAGLTLMARNGSDRRLLGWAAGVEKLLAAIGP</sequence>
<dbReference type="EMBL" id="JACHBG010000010">
    <property type="protein sequence ID" value="MBB6486899.1"/>
    <property type="molecule type" value="Genomic_DNA"/>
</dbReference>
<dbReference type="InterPro" id="IPR020556">
    <property type="entry name" value="Amidase_CS"/>
</dbReference>
<name>A0A7X0IU48_9HYPH</name>
<protein>
    <recommendedName>
        <fullName evidence="2">Indoleacetamide hydrolase</fullName>
    </recommendedName>
</protein>
<evidence type="ECO:0000313" key="4">
    <source>
        <dbReference type="EMBL" id="MBB6486899.1"/>
    </source>
</evidence>
<organism evidence="4 5">
    <name type="scientific">Rhizobium lusitanum</name>
    <dbReference type="NCBI Taxonomy" id="293958"/>
    <lineage>
        <taxon>Bacteria</taxon>
        <taxon>Pseudomonadati</taxon>
        <taxon>Pseudomonadota</taxon>
        <taxon>Alphaproteobacteria</taxon>
        <taxon>Hyphomicrobiales</taxon>
        <taxon>Rhizobiaceae</taxon>
        <taxon>Rhizobium/Agrobacterium group</taxon>
        <taxon>Rhizobium</taxon>
    </lineage>
</organism>
<dbReference type="InterPro" id="IPR000120">
    <property type="entry name" value="Amidase"/>
</dbReference>
<dbReference type="GO" id="GO:0016740">
    <property type="term" value="F:transferase activity"/>
    <property type="evidence" value="ECO:0007669"/>
    <property type="project" value="UniProtKB-KW"/>
</dbReference>
<comment type="caution">
    <text evidence="4">The sequence shown here is derived from an EMBL/GenBank/DDBJ whole genome shotgun (WGS) entry which is preliminary data.</text>
</comment>
<dbReference type="Gene3D" id="3.90.1300.10">
    <property type="entry name" value="Amidase signature (AS) domain"/>
    <property type="match status" value="1"/>
</dbReference>
<dbReference type="Pfam" id="PF01425">
    <property type="entry name" value="Amidase"/>
    <property type="match status" value="1"/>
</dbReference>
<dbReference type="AlphaFoldDB" id="A0A7X0IU48"/>
<dbReference type="PANTHER" id="PTHR11895:SF176">
    <property type="entry name" value="AMIDASE AMID-RELATED"/>
    <property type="match status" value="1"/>
</dbReference>
<dbReference type="NCBIfam" id="NF004622">
    <property type="entry name" value="PRK05962.1"/>
    <property type="match status" value="1"/>
</dbReference>
<evidence type="ECO:0000256" key="2">
    <source>
        <dbReference type="ARBA" id="ARBA00021874"/>
    </source>
</evidence>
<evidence type="ECO:0000313" key="5">
    <source>
        <dbReference type="Proteomes" id="UP000565576"/>
    </source>
</evidence>
<dbReference type="PANTHER" id="PTHR11895">
    <property type="entry name" value="TRANSAMIDASE"/>
    <property type="match status" value="1"/>
</dbReference>
<proteinExistence type="predicted"/>
<dbReference type="RefSeq" id="WP_184707249.1">
    <property type="nucleotide sequence ID" value="NZ_JACHBG010000010.1"/>
</dbReference>
<comment type="function">
    <text evidence="1">Hydrolyzes indole-3-acetamide (IAM) into indole-3-acetic acid (IAA).</text>
</comment>
<dbReference type="GO" id="GO:0016874">
    <property type="term" value="F:ligase activity"/>
    <property type="evidence" value="ECO:0007669"/>
    <property type="project" value="UniProtKB-KW"/>
</dbReference>
<dbReference type="PROSITE" id="PS00571">
    <property type="entry name" value="AMIDASES"/>
    <property type="match status" value="1"/>
</dbReference>
<dbReference type="SUPFAM" id="SSF75304">
    <property type="entry name" value="Amidase signature (AS) enzymes"/>
    <property type="match status" value="1"/>
</dbReference>
<keyword evidence="4" id="KW-0436">Ligase</keyword>
<dbReference type="Proteomes" id="UP000565576">
    <property type="component" value="Unassembled WGS sequence"/>
</dbReference>
<evidence type="ECO:0000259" key="3">
    <source>
        <dbReference type="Pfam" id="PF01425"/>
    </source>
</evidence>